<dbReference type="SUPFAM" id="SSF53474">
    <property type="entry name" value="alpha/beta-Hydrolases"/>
    <property type="match status" value="1"/>
</dbReference>
<dbReference type="EMBL" id="MOMC01000016">
    <property type="protein sequence ID" value="ONH31477.1"/>
    <property type="molecule type" value="Genomic_DNA"/>
</dbReference>
<sequence>MRVDRDGIGVYADLAGPADGRPVVFLHGAASSGTVWDWLPPAVTADRRIVKVDFRGHGRSDRAPDAYLLPDFADDIAVVLRDIVGGPATLVGHSLGGAVAWAVAQRHPDLVTALLLGDPPLFRGSRADDASSPAGTVFARIRSAADQWQREGVSIDEISKRLARTSFDPGSAPTMGVAYTGDAVEATAFSLKHVDVRVIDAVLDGSMLAALDTSAPVPVPVLLLAADEALGAVFTTAHAKQLAEDHPSAEVVHLTGAGHWIHLERRTRPVFTRHLVDFLARHS</sequence>
<comment type="caution">
    <text evidence="2">The sequence shown here is derived from an EMBL/GenBank/DDBJ whole genome shotgun (WGS) entry which is preliminary data.</text>
</comment>
<dbReference type="Pfam" id="PF00561">
    <property type="entry name" value="Abhydrolase_1"/>
    <property type="match status" value="1"/>
</dbReference>
<evidence type="ECO:0000313" key="3">
    <source>
        <dbReference type="Proteomes" id="UP000188929"/>
    </source>
</evidence>
<evidence type="ECO:0000259" key="1">
    <source>
        <dbReference type="Pfam" id="PF00561"/>
    </source>
</evidence>
<dbReference type="InterPro" id="IPR050266">
    <property type="entry name" value="AB_hydrolase_sf"/>
</dbReference>
<dbReference type="GO" id="GO:0003824">
    <property type="term" value="F:catalytic activity"/>
    <property type="evidence" value="ECO:0007669"/>
    <property type="project" value="UniProtKB-ARBA"/>
</dbReference>
<dbReference type="Proteomes" id="UP000188929">
    <property type="component" value="Unassembled WGS sequence"/>
</dbReference>
<dbReference type="InterPro" id="IPR000073">
    <property type="entry name" value="AB_hydrolase_1"/>
</dbReference>
<feature type="domain" description="AB hydrolase-1" evidence="1">
    <location>
        <begin position="22"/>
        <end position="265"/>
    </location>
</feature>
<dbReference type="GO" id="GO:0016020">
    <property type="term" value="C:membrane"/>
    <property type="evidence" value="ECO:0007669"/>
    <property type="project" value="TreeGrafter"/>
</dbReference>
<keyword evidence="3" id="KW-1185">Reference proteome</keyword>
<protein>
    <recommendedName>
        <fullName evidence="1">AB hydrolase-1 domain-containing protein</fullName>
    </recommendedName>
</protein>
<reference evidence="3" key="1">
    <citation type="submission" date="2016-10" db="EMBL/GenBank/DDBJ databases">
        <title>Frankia sp. NRRL B-16386 Genome sequencing.</title>
        <authorList>
            <person name="Ghodhbane-Gtari F."/>
            <person name="Swanson E."/>
            <person name="Gueddou A."/>
            <person name="Hezbri K."/>
            <person name="Ktari K."/>
            <person name="Nouioui I."/>
            <person name="Morris K."/>
            <person name="Simpson S."/>
            <person name="Abebe-Akele F."/>
            <person name="Thomas K."/>
            <person name="Gtari M."/>
            <person name="Tisa L.S."/>
        </authorList>
    </citation>
    <scope>NUCLEOTIDE SEQUENCE [LARGE SCALE GENOMIC DNA]</scope>
    <source>
        <strain evidence="3">NRRL B-16386</strain>
    </source>
</reference>
<accession>A0A1V2IED0</accession>
<organism evidence="2 3">
    <name type="scientific">Pseudofrankia asymbiotica</name>
    <dbReference type="NCBI Taxonomy" id="1834516"/>
    <lineage>
        <taxon>Bacteria</taxon>
        <taxon>Bacillati</taxon>
        <taxon>Actinomycetota</taxon>
        <taxon>Actinomycetes</taxon>
        <taxon>Frankiales</taxon>
        <taxon>Frankiaceae</taxon>
        <taxon>Pseudofrankia</taxon>
    </lineage>
</organism>
<dbReference type="PANTHER" id="PTHR43798">
    <property type="entry name" value="MONOACYLGLYCEROL LIPASE"/>
    <property type="match status" value="1"/>
</dbReference>
<evidence type="ECO:0000313" key="2">
    <source>
        <dbReference type="EMBL" id="ONH31477.1"/>
    </source>
</evidence>
<dbReference type="PANTHER" id="PTHR43798:SF33">
    <property type="entry name" value="HYDROLASE, PUTATIVE (AFU_ORTHOLOGUE AFUA_2G14860)-RELATED"/>
    <property type="match status" value="1"/>
</dbReference>
<dbReference type="InterPro" id="IPR029058">
    <property type="entry name" value="AB_hydrolase_fold"/>
</dbReference>
<dbReference type="PRINTS" id="PR00111">
    <property type="entry name" value="ABHYDROLASE"/>
</dbReference>
<name>A0A1V2IED0_9ACTN</name>
<gene>
    <name evidence="2" type="ORF">BL253_09675</name>
</gene>
<dbReference type="AlphaFoldDB" id="A0A1V2IED0"/>
<proteinExistence type="predicted"/>
<dbReference type="STRING" id="1834516.BL253_09675"/>
<dbReference type="Gene3D" id="3.40.50.1820">
    <property type="entry name" value="alpha/beta hydrolase"/>
    <property type="match status" value="1"/>
</dbReference>